<name>A0A975PWM5_9MYCO</name>
<evidence type="ECO:0000256" key="1">
    <source>
        <dbReference type="ARBA" id="ARBA00012513"/>
    </source>
</evidence>
<keyword evidence="4 7" id="KW-0547">Nucleotide-binding</keyword>
<keyword evidence="3" id="KW-0808">Transferase</keyword>
<dbReference type="SUPFAM" id="SSF56112">
    <property type="entry name" value="Protein kinase-like (PK-like)"/>
    <property type="match status" value="1"/>
</dbReference>
<feature type="region of interest" description="Disordered" evidence="8">
    <location>
        <begin position="575"/>
        <end position="605"/>
    </location>
</feature>
<feature type="compositionally biased region" description="Low complexity" evidence="8">
    <location>
        <begin position="588"/>
        <end position="605"/>
    </location>
</feature>
<protein>
    <recommendedName>
        <fullName evidence="1">non-specific serine/threonine protein kinase</fullName>
        <ecNumber evidence="1">2.7.11.1</ecNumber>
    </recommendedName>
</protein>
<dbReference type="GO" id="GO:0005524">
    <property type="term" value="F:ATP binding"/>
    <property type="evidence" value="ECO:0007669"/>
    <property type="project" value="UniProtKB-UniRule"/>
</dbReference>
<evidence type="ECO:0000256" key="2">
    <source>
        <dbReference type="ARBA" id="ARBA00022527"/>
    </source>
</evidence>
<feature type="region of interest" description="Disordered" evidence="8">
    <location>
        <begin position="403"/>
        <end position="422"/>
    </location>
</feature>
<dbReference type="Pfam" id="PF00069">
    <property type="entry name" value="Pkinase"/>
    <property type="match status" value="1"/>
</dbReference>
<keyword evidence="5 10" id="KW-0418">Kinase</keyword>
<dbReference type="Proteomes" id="UP000682202">
    <property type="component" value="Chromosome"/>
</dbReference>
<dbReference type="PROSITE" id="PS50011">
    <property type="entry name" value="PROTEIN_KINASE_DOM"/>
    <property type="match status" value="1"/>
</dbReference>
<dbReference type="InterPro" id="IPR017441">
    <property type="entry name" value="Protein_kinase_ATP_BS"/>
</dbReference>
<feature type="domain" description="Protein kinase" evidence="9">
    <location>
        <begin position="12"/>
        <end position="278"/>
    </location>
</feature>
<keyword evidence="11" id="KW-1185">Reference proteome</keyword>
<evidence type="ECO:0000256" key="3">
    <source>
        <dbReference type="ARBA" id="ARBA00022679"/>
    </source>
</evidence>
<evidence type="ECO:0000256" key="7">
    <source>
        <dbReference type="PROSITE-ProRule" id="PRU10141"/>
    </source>
</evidence>
<dbReference type="GO" id="GO:0004674">
    <property type="term" value="F:protein serine/threonine kinase activity"/>
    <property type="evidence" value="ECO:0007669"/>
    <property type="project" value="UniProtKB-KW"/>
</dbReference>
<evidence type="ECO:0000313" key="10">
    <source>
        <dbReference type="EMBL" id="QUR66914.1"/>
    </source>
</evidence>
<evidence type="ECO:0000256" key="5">
    <source>
        <dbReference type="ARBA" id="ARBA00022777"/>
    </source>
</evidence>
<feature type="binding site" evidence="7">
    <location>
        <position position="41"/>
    </location>
    <ligand>
        <name>ATP</name>
        <dbReference type="ChEBI" id="CHEBI:30616"/>
    </ligand>
</feature>
<evidence type="ECO:0000256" key="6">
    <source>
        <dbReference type="ARBA" id="ARBA00022840"/>
    </source>
</evidence>
<evidence type="ECO:0000259" key="9">
    <source>
        <dbReference type="PROSITE" id="PS50011"/>
    </source>
</evidence>
<reference evidence="10" key="1">
    <citation type="submission" date="2019-12" db="EMBL/GenBank/DDBJ databases">
        <title>Mycobacterium spongiae sp. nov.</title>
        <authorList>
            <person name="Stinear T."/>
        </authorList>
    </citation>
    <scope>NUCLEOTIDE SEQUENCE</scope>
    <source>
        <strain evidence="10">FSD4b-SM</strain>
    </source>
</reference>
<dbReference type="PANTHER" id="PTHR43289:SF6">
    <property type="entry name" value="SERINE_THREONINE-PROTEIN KINASE NEKL-3"/>
    <property type="match status" value="1"/>
</dbReference>
<dbReference type="Gene3D" id="1.10.510.10">
    <property type="entry name" value="Transferase(Phosphotransferase) domain 1"/>
    <property type="match status" value="1"/>
</dbReference>
<feature type="compositionally biased region" description="Basic and acidic residues" evidence="8">
    <location>
        <begin position="346"/>
        <end position="363"/>
    </location>
</feature>
<feature type="region of interest" description="Disordered" evidence="8">
    <location>
        <begin position="345"/>
        <end position="371"/>
    </location>
</feature>
<accession>A0A975PWM5</accession>
<dbReference type="InterPro" id="IPR011009">
    <property type="entry name" value="Kinase-like_dom_sf"/>
</dbReference>
<feature type="region of interest" description="Disordered" evidence="8">
    <location>
        <begin position="519"/>
        <end position="540"/>
    </location>
</feature>
<feature type="compositionally biased region" description="Low complexity" evidence="8">
    <location>
        <begin position="411"/>
        <end position="422"/>
    </location>
</feature>
<proteinExistence type="predicted"/>
<evidence type="ECO:0000313" key="11">
    <source>
        <dbReference type="Proteomes" id="UP000682202"/>
    </source>
</evidence>
<dbReference type="PROSITE" id="PS00107">
    <property type="entry name" value="PROTEIN_KINASE_ATP"/>
    <property type="match status" value="1"/>
</dbReference>
<dbReference type="EMBL" id="CP046600">
    <property type="protein sequence ID" value="QUR66914.1"/>
    <property type="molecule type" value="Genomic_DNA"/>
</dbReference>
<organism evidence="10 11">
    <name type="scientific">Mycobacterium spongiae</name>
    <dbReference type="NCBI Taxonomy" id="886343"/>
    <lineage>
        <taxon>Bacteria</taxon>
        <taxon>Bacillati</taxon>
        <taxon>Actinomycetota</taxon>
        <taxon>Actinomycetes</taxon>
        <taxon>Mycobacteriales</taxon>
        <taxon>Mycobacteriaceae</taxon>
        <taxon>Mycobacterium</taxon>
    </lineage>
</organism>
<evidence type="ECO:0000256" key="4">
    <source>
        <dbReference type="ARBA" id="ARBA00022741"/>
    </source>
</evidence>
<keyword evidence="2" id="KW-0723">Serine/threonine-protein kinase</keyword>
<dbReference type="PANTHER" id="PTHR43289">
    <property type="entry name" value="MITOGEN-ACTIVATED PROTEIN KINASE KINASE KINASE 20-RELATED"/>
    <property type="match status" value="1"/>
</dbReference>
<sequence length="605" mass="64751">MALASGAIFAGYTVVRMLGSGDMGEVYLVRHKQSAGQLALKILPAEMSAEREFRRRFAAETEIVAKLHHPHIVAVHQRGESAGRLWIAMDYIDGSNVGQVMRERHPAGMPPGPVLSIVRAVAWALDHAHQRGLLHRAVKPASILMANPVAEQQRILLTDFGIALGRADSAWLATTNRETLRYAAPEQLTGSSFDGRADQYALGAMAFHLLTGVAPFGDSNSAAVVGQRGTPAPPQLRDRRPDLARLDPVMSRALAWNPADRFTRCNDFAVALAEQAFVLIGDHGFGAIPTFEYPADPWPETEGIAIARNSTDPPVTVPGKRQRPGTLVQRAAAALARRLDAFSTRTDGRTKTDGTMKPARIEAAESPPAPPRRRYRRVLVGAAALLLLGSLVSASIMVALTDEPPAPTAGPPTTASARPTTQTSATATIVPLLLDGTYRIEVERANQTFNDVPSPQPPNVITWWAFRTSCRTGECVAAGTLLDDDDHTRAKSAGRSRPLVLRFGDGQWKSRPETVQFPCVGPDGRQSSQSTTQVLSLGPQPEGHLVGEVVVTVHSNECGQQDAVIRVPVVASRSGDLPPALTGPNPRTVTDTSTAPTTTTSGPGR</sequence>
<keyword evidence="6 7" id="KW-0067">ATP-binding</keyword>
<gene>
    <name evidence="10" type="ORF">F6B93_07255</name>
</gene>
<dbReference type="RefSeq" id="WP_211698481.1">
    <property type="nucleotide sequence ID" value="NZ_CP046600.1"/>
</dbReference>
<dbReference type="EC" id="2.7.11.1" evidence="1"/>
<dbReference type="CDD" id="cd14014">
    <property type="entry name" value="STKc_PknB_like"/>
    <property type="match status" value="1"/>
</dbReference>
<dbReference type="AlphaFoldDB" id="A0A975PWM5"/>
<dbReference type="Gene3D" id="3.30.200.20">
    <property type="entry name" value="Phosphorylase Kinase, domain 1"/>
    <property type="match status" value="1"/>
</dbReference>
<dbReference type="KEGG" id="mspg:F6B93_07255"/>
<dbReference type="InterPro" id="IPR000719">
    <property type="entry name" value="Prot_kinase_dom"/>
</dbReference>
<evidence type="ECO:0000256" key="8">
    <source>
        <dbReference type="SAM" id="MobiDB-lite"/>
    </source>
</evidence>